<evidence type="ECO:0000259" key="1">
    <source>
        <dbReference type="PROSITE" id="PS51534"/>
    </source>
</evidence>
<dbReference type="InterPro" id="IPR035897">
    <property type="entry name" value="Toll_tir_struct_dom_sf"/>
</dbReference>
<gene>
    <name evidence="2" type="ORF">P0082_00420</name>
</gene>
<dbReference type="Pfam" id="PF08357">
    <property type="entry name" value="SEFIR"/>
    <property type="match status" value="1"/>
</dbReference>
<proteinExistence type="predicted"/>
<organism evidence="2 3">
    <name type="scientific">Candidatus Haliotispira prima</name>
    <dbReference type="NCBI Taxonomy" id="3034016"/>
    <lineage>
        <taxon>Bacteria</taxon>
        <taxon>Pseudomonadati</taxon>
        <taxon>Spirochaetota</taxon>
        <taxon>Spirochaetia</taxon>
        <taxon>Spirochaetales</taxon>
        <taxon>Spirochaetaceae</taxon>
        <taxon>Candidatus Haliotispira</taxon>
    </lineage>
</organism>
<name>A0ABY8MIF5_9SPIO</name>
<dbReference type="PROSITE" id="PS51534">
    <property type="entry name" value="SEFIR"/>
    <property type="match status" value="1"/>
</dbReference>
<dbReference type="Proteomes" id="UP001228690">
    <property type="component" value="Chromosome"/>
</dbReference>
<feature type="domain" description="SEFIR" evidence="1">
    <location>
        <begin position="2"/>
        <end position="138"/>
    </location>
</feature>
<keyword evidence="3" id="KW-1185">Reference proteome</keyword>
<reference evidence="2 3" key="1">
    <citation type="submission" date="2023-04" db="EMBL/GenBank/DDBJ databases">
        <title>Spirochaete genome identified in red abalone sample constitutes a novel genus.</title>
        <authorList>
            <person name="Sharma S.P."/>
            <person name="Purcell C.M."/>
            <person name="Hyde J.R."/>
            <person name="Severin A.J."/>
        </authorList>
    </citation>
    <scope>NUCLEOTIDE SEQUENCE [LARGE SCALE GENOMIC DNA]</scope>
    <source>
        <strain evidence="2 3">SP-2023</strain>
    </source>
</reference>
<dbReference type="Gene3D" id="3.40.50.10140">
    <property type="entry name" value="Toll/interleukin-1 receptor homology (TIR) domain"/>
    <property type="match status" value="1"/>
</dbReference>
<accession>A0ABY8MIF5</accession>
<evidence type="ECO:0000313" key="3">
    <source>
        <dbReference type="Proteomes" id="UP001228690"/>
    </source>
</evidence>
<dbReference type="RefSeq" id="WP_326927538.1">
    <property type="nucleotide sequence ID" value="NZ_CP123443.1"/>
</dbReference>
<sequence>MDPKVFISYSWKSSEFQKEIVSWADRLLHDGIEVVMDVYDLKEGDDKFVFMEQMVNDESVTHVLVICDSTYTQKANKRESGVGTESQIISKNVYEKVKQSKFIPIITDYNENGKPYLPTFMETRIWIDFSSVEKVNLNWEQLVRLIYDKPLMVKPKKGNKPQYIDQTEKKVTTLTYSKLRTLKSSIENNRFGIEGYRSDFFKEIYHTIDSFRTRDRSAEISGQQILENLIQLKEIRNNLIDWLMFEGKYTKEDSFSELLIDLLENLVELRSRPRELNPWSEEMLETQRIFVYEVFVYIISGLLKLKKYSLIHEVLTTHYLQSESDRRRSERDFVDFYIFQGSFQSLQILAPEGQRLESPVGEYIKQHCDRVDIKLSNLIESDLIIYLMSLIKESGMWYPQMTYYQPYNEKVEFFIRCIQKKNFKNLSVITGISDVEELRERVKKTVDEIGDTHRFGSPFGGFPELLFNLEKLNTLD</sequence>
<dbReference type="InterPro" id="IPR013568">
    <property type="entry name" value="SEFIR_dom"/>
</dbReference>
<evidence type="ECO:0000313" key="2">
    <source>
        <dbReference type="EMBL" id="WGK69355.1"/>
    </source>
</evidence>
<dbReference type="EMBL" id="CP123443">
    <property type="protein sequence ID" value="WGK69355.1"/>
    <property type="molecule type" value="Genomic_DNA"/>
</dbReference>
<protein>
    <submittedName>
        <fullName evidence="2">TIR domain-containing protein</fullName>
    </submittedName>
</protein>